<proteinExistence type="predicted"/>
<evidence type="ECO:0000313" key="2">
    <source>
        <dbReference type="EMBL" id="VGO11657.1"/>
    </source>
</evidence>
<evidence type="ECO:0000313" key="3">
    <source>
        <dbReference type="Proteomes" id="UP000366872"/>
    </source>
</evidence>
<organism evidence="2 3">
    <name type="scientific">Pontiella desulfatans</name>
    <dbReference type="NCBI Taxonomy" id="2750659"/>
    <lineage>
        <taxon>Bacteria</taxon>
        <taxon>Pseudomonadati</taxon>
        <taxon>Kiritimatiellota</taxon>
        <taxon>Kiritimatiellia</taxon>
        <taxon>Kiritimatiellales</taxon>
        <taxon>Pontiellaceae</taxon>
        <taxon>Pontiella</taxon>
    </lineage>
</organism>
<dbReference type="RefSeq" id="WP_136077400.1">
    <property type="nucleotide sequence ID" value="NZ_CAAHFG010000001.1"/>
</dbReference>
<reference evidence="2 3" key="1">
    <citation type="submission" date="2019-04" db="EMBL/GenBank/DDBJ databases">
        <authorList>
            <person name="Van Vliet M D."/>
        </authorList>
    </citation>
    <scope>NUCLEOTIDE SEQUENCE [LARGE SCALE GENOMIC DNA]</scope>
    <source>
        <strain evidence="2 3">F1</strain>
    </source>
</reference>
<accession>A0A6C2TVS8</accession>
<name>A0A6C2TVS8_PONDE</name>
<dbReference type="AlphaFoldDB" id="A0A6C2TVS8"/>
<gene>
    <name evidence="2" type="ORF">PDESU_00202</name>
</gene>
<keyword evidence="3" id="KW-1185">Reference proteome</keyword>
<feature type="region of interest" description="Disordered" evidence="1">
    <location>
        <begin position="185"/>
        <end position="205"/>
    </location>
</feature>
<protein>
    <recommendedName>
        <fullName evidence="4">HEPN AbiU2-like domain-containing protein</fullName>
    </recommendedName>
</protein>
<evidence type="ECO:0000256" key="1">
    <source>
        <dbReference type="SAM" id="MobiDB-lite"/>
    </source>
</evidence>
<evidence type="ECO:0008006" key="4">
    <source>
        <dbReference type="Google" id="ProtNLM"/>
    </source>
</evidence>
<dbReference type="Proteomes" id="UP000366872">
    <property type="component" value="Unassembled WGS sequence"/>
</dbReference>
<dbReference type="EMBL" id="CAAHFG010000001">
    <property type="protein sequence ID" value="VGO11657.1"/>
    <property type="molecule type" value="Genomic_DNA"/>
</dbReference>
<sequence length="205" mass="23061">MSKQAVQKQKPLDDSYWIYFLKLESDFHAATQYVACTETNDATCSIEFAKQIVCICTECEGILKKLCKMIDPKNQAVNMGHYKRTILSQFPEIHKAPVDLDRFHRTEHPFAEWASSGGRLDWWNAYQDVKHHRDSNLEKANLKNTLDALCALLVLNLYLYGSNPANGTATLGGTLLLRAPGMARTENVPPTDALPHLSVARKPSE</sequence>